<evidence type="ECO:0000313" key="1">
    <source>
        <dbReference type="EMBL" id="GBP52401.1"/>
    </source>
</evidence>
<dbReference type="EMBL" id="BGZK01000602">
    <property type="protein sequence ID" value="GBP52401.1"/>
    <property type="molecule type" value="Genomic_DNA"/>
</dbReference>
<protein>
    <submittedName>
        <fullName evidence="1">Uncharacterized protein</fullName>
    </submittedName>
</protein>
<comment type="caution">
    <text evidence="1">The sequence shown here is derived from an EMBL/GenBank/DDBJ whole genome shotgun (WGS) entry which is preliminary data.</text>
</comment>
<name>A0A4C1WM86_EUMVA</name>
<dbReference type="Proteomes" id="UP000299102">
    <property type="component" value="Unassembled WGS sequence"/>
</dbReference>
<organism evidence="1 2">
    <name type="scientific">Eumeta variegata</name>
    <name type="common">Bagworm moth</name>
    <name type="synonym">Eumeta japonica</name>
    <dbReference type="NCBI Taxonomy" id="151549"/>
    <lineage>
        <taxon>Eukaryota</taxon>
        <taxon>Metazoa</taxon>
        <taxon>Ecdysozoa</taxon>
        <taxon>Arthropoda</taxon>
        <taxon>Hexapoda</taxon>
        <taxon>Insecta</taxon>
        <taxon>Pterygota</taxon>
        <taxon>Neoptera</taxon>
        <taxon>Endopterygota</taxon>
        <taxon>Lepidoptera</taxon>
        <taxon>Glossata</taxon>
        <taxon>Ditrysia</taxon>
        <taxon>Tineoidea</taxon>
        <taxon>Psychidae</taxon>
        <taxon>Oiketicinae</taxon>
        <taxon>Eumeta</taxon>
    </lineage>
</organism>
<keyword evidence="2" id="KW-1185">Reference proteome</keyword>
<reference evidence="1 2" key="1">
    <citation type="journal article" date="2019" name="Commun. Biol.">
        <title>The bagworm genome reveals a unique fibroin gene that provides high tensile strength.</title>
        <authorList>
            <person name="Kono N."/>
            <person name="Nakamura H."/>
            <person name="Ohtoshi R."/>
            <person name="Tomita M."/>
            <person name="Numata K."/>
            <person name="Arakawa K."/>
        </authorList>
    </citation>
    <scope>NUCLEOTIDE SEQUENCE [LARGE SCALE GENOMIC DNA]</scope>
</reference>
<gene>
    <name evidence="1" type="ORF">EVAR_4684_1</name>
</gene>
<evidence type="ECO:0000313" key="2">
    <source>
        <dbReference type="Proteomes" id="UP000299102"/>
    </source>
</evidence>
<accession>A0A4C1WM86</accession>
<dbReference type="AlphaFoldDB" id="A0A4C1WM86"/>
<proteinExistence type="predicted"/>
<sequence>MSSEEEDVVMAYINIRRRLKRKYYSVHSNTDSDIDRRLLFAARELTRDDELFTRVTECNERVARVTVTLSLLQHTTSEQRRNRDVLTSWTGFSVLYERCSTTHVTLPL</sequence>